<feature type="compositionally biased region" description="Basic and acidic residues" evidence="1">
    <location>
        <begin position="14"/>
        <end position="60"/>
    </location>
</feature>
<dbReference type="EnsemblMetazoa" id="AMEM006976-RA">
    <property type="protein sequence ID" value="AMEM006976-PA"/>
    <property type="gene ID" value="AMEM006976"/>
</dbReference>
<feature type="compositionally biased region" description="Basic and acidic residues" evidence="1">
    <location>
        <begin position="107"/>
        <end position="122"/>
    </location>
</feature>
<evidence type="ECO:0000313" key="2">
    <source>
        <dbReference type="EnsemblMetazoa" id="AMEM006976-PA"/>
    </source>
</evidence>
<evidence type="ECO:0000256" key="1">
    <source>
        <dbReference type="SAM" id="MobiDB-lite"/>
    </source>
</evidence>
<reference evidence="2" key="1">
    <citation type="submission" date="2020-05" db="UniProtKB">
        <authorList>
            <consortium name="EnsemblMetazoa"/>
        </authorList>
    </citation>
    <scope>IDENTIFICATION</scope>
    <source>
        <strain evidence="2">MAF</strain>
    </source>
</reference>
<feature type="region of interest" description="Disordered" evidence="1">
    <location>
        <begin position="1"/>
        <end position="68"/>
    </location>
</feature>
<keyword evidence="3" id="KW-1185">Reference proteome</keyword>
<dbReference type="VEuPathDB" id="VectorBase:AMEM006976"/>
<proteinExistence type="predicted"/>
<name>A0A182V0V3_ANOME</name>
<protein>
    <submittedName>
        <fullName evidence="2">Uncharacterized protein</fullName>
    </submittedName>
</protein>
<accession>A0A182V0V3</accession>
<dbReference type="VEuPathDB" id="VectorBase:AMEM21_002391"/>
<dbReference type="AlphaFoldDB" id="A0A182V0V3"/>
<organism evidence="2 3">
    <name type="scientific">Anopheles merus</name>
    <name type="common">Mosquito</name>
    <dbReference type="NCBI Taxonomy" id="30066"/>
    <lineage>
        <taxon>Eukaryota</taxon>
        <taxon>Metazoa</taxon>
        <taxon>Ecdysozoa</taxon>
        <taxon>Arthropoda</taxon>
        <taxon>Hexapoda</taxon>
        <taxon>Insecta</taxon>
        <taxon>Pterygota</taxon>
        <taxon>Neoptera</taxon>
        <taxon>Endopterygota</taxon>
        <taxon>Diptera</taxon>
        <taxon>Nematocera</taxon>
        <taxon>Culicoidea</taxon>
        <taxon>Culicidae</taxon>
        <taxon>Anophelinae</taxon>
        <taxon>Anopheles</taxon>
    </lineage>
</organism>
<dbReference type="Proteomes" id="UP000075903">
    <property type="component" value="Unassembled WGS sequence"/>
</dbReference>
<sequence>MVPGSKPQASCDLVHQEETKAAHGDGDQEPTRKPIHTEQQEATVRESEQRAPERGSRHAVSEMSRSSSKCTLMKLLTEQNETVKRLLAEKEKMMADHLKLQMDLQRRMDELEKRSNRSDGKSASEISSVVR</sequence>
<evidence type="ECO:0000313" key="3">
    <source>
        <dbReference type="Proteomes" id="UP000075903"/>
    </source>
</evidence>
<feature type="region of interest" description="Disordered" evidence="1">
    <location>
        <begin position="107"/>
        <end position="131"/>
    </location>
</feature>